<sequence length="475" mass="53563">MGTRTNFYKTPSLSYKKDLHLSSALQNLKAYNIATGNAPSTEEEDEEEQQPHGDSKIARPKRQRIQKNPQHIKHGYAIEHHDGPMKEVGSSNQSHEKLTSEVLVQGNTISVLNLVNYGSDSSESEEKEGPSGSTQDDTLHPGHPNEVDRVKSRSEQRYPVPGEPVCLLCGKYGEYICNETDDDICSLECKVELLQSLKLAKGPASSQQLNVSSSGFRCDLPMPMLGEDMWDYNRHRWSRKRSNLCTYECWKCQRPGHLPEDCLVTTSNQMNLSKLPCMKVAVGNKNSDSISKDLLGLYGRFIHLAGIRIHGLLLVPFCRCHKIGKKLSGANCNTCNSSLSLATCLDCSMILCDKYVYFSAGHLHEHIRAQPSHQQYYSHKLRRLVKCCKSTCKVTSIRDLLVCQHCFDKAFDKFYDMYTATWKGTGLSIISGSICCEDHFEWHRMNCLSAGVEDRAYIIDKNANKKCVQLSDFIF</sequence>
<dbReference type="PANTHER" id="PTHR48453:SF1">
    <property type="entry name" value="CCHC-TYPE DOMAIN-CONTAINING PROTEIN"/>
    <property type="match status" value="1"/>
</dbReference>
<dbReference type="OrthoDB" id="10070154at2759"/>
<dbReference type="GO" id="GO:0003676">
    <property type="term" value="F:nucleic acid binding"/>
    <property type="evidence" value="ECO:0007669"/>
    <property type="project" value="InterPro"/>
</dbReference>
<dbReference type="AlphaFoldDB" id="A0A835N1V5"/>
<evidence type="ECO:0000259" key="3">
    <source>
        <dbReference type="PROSITE" id="PS50158"/>
    </source>
</evidence>
<evidence type="ECO:0000313" key="5">
    <source>
        <dbReference type="Proteomes" id="UP000657918"/>
    </source>
</evidence>
<feature type="compositionally biased region" description="Basic residues" evidence="2">
    <location>
        <begin position="58"/>
        <end position="70"/>
    </location>
</feature>
<dbReference type="EMBL" id="JADGMS010000003">
    <property type="protein sequence ID" value="KAF9685684.1"/>
    <property type="molecule type" value="Genomic_DNA"/>
</dbReference>
<feature type="compositionally biased region" description="Basic and acidic residues" evidence="2">
    <location>
        <begin position="137"/>
        <end position="155"/>
    </location>
</feature>
<accession>A0A835N1V5</accession>
<keyword evidence="1" id="KW-0862">Zinc</keyword>
<keyword evidence="1" id="KW-0479">Metal-binding</keyword>
<keyword evidence="5" id="KW-1185">Reference proteome</keyword>
<dbReference type="Gene3D" id="3.30.60.220">
    <property type="match status" value="1"/>
</dbReference>
<evidence type="ECO:0000313" key="4">
    <source>
        <dbReference type="EMBL" id="KAF9685684.1"/>
    </source>
</evidence>
<keyword evidence="1" id="KW-0863">Zinc-finger</keyword>
<proteinExistence type="predicted"/>
<organism evidence="4 5">
    <name type="scientific">Salix dunnii</name>
    <dbReference type="NCBI Taxonomy" id="1413687"/>
    <lineage>
        <taxon>Eukaryota</taxon>
        <taxon>Viridiplantae</taxon>
        <taxon>Streptophyta</taxon>
        <taxon>Embryophyta</taxon>
        <taxon>Tracheophyta</taxon>
        <taxon>Spermatophyta</taxon>
        <taxon>Magnoliopsida</taxon>
        <taxon>eudicotyledons</taxon>
        <taxon>Gunneridae</taxon>
        <taxon>Pentapetalae</taxon>
        <taxon>rosids</taxon>
        <taxon>fabids</taxon>
        <taxon>Malpighiales</taxon>
        <taxon>Salicaceae</taxon>
        <taxon>Saliceae</taxon>
        <taxon>Salix</taxon>
    </lineage>
</organism>
<reference evidence="4 5" key="1">
    <citation type="submission" date="2020-10" db="EMBL/GenBank/DDBJ databases">
        <title>Plant Genome Project.</title>
        <authorList>
            <person name="Zhang R.-G."/>
        </authorList>
    </citation>
    <scope>NUCLEOTIDE SEQUENCE [LARGE SCALE GENOMIC DNA]</scope>
    <source>
        <strain evidence="4">FAFU-HL-1</strain>
        <tissue evidence="4">Leaf</tissue>
    </source>
</reference>
<feature type="region of interest" description="Disordered" evidence="2">
    <location>
        <begin position="37"/>
        <end position="70"/>
    </location>
</feature>
<evidence type="ECO:0000256" key="2">
    <source>
        <dbReference type="SAM" id="MobiDB-lite"/>
    </source>
</evidence>
<comment type="caution">
    <text evidence="4">The sequence shown here is derived from an EMBL/GenBank/DDBJ whole genome shotgun (WGS) entry which is preliminary data.</text>
</comment>
<feature type="region of interest" description="Disordered" evidence="2">
    <location>
        <begin position="118"/>
        <end position="155"/>
    </location>
</feature>
<dbReference type="Proteomes" id="UP000657918">
    <property type="component" value="Unassembled WGS sequence"/>
</dbReference>
<protein>
    <recommendedName>
        <fullName evidence="3">CCHC-type domain-containing protein</fullName>
    </recommendedName>
</protein>
<dbReference type="PANTHER" id="PTHR48453">
    <property type="entry name" value="CCHC-TYPE DOMAIN-CONTAINING PROTEIN"/>
    <property type="match status" value="1"/>
</dbReference>
<feature type="domain" description="CCHC-type" evidence="3">
    <location>
        <begin position="249"/>
        <end position="262"/>
    </location>
</feature>
<gene>
    <name evidence="4" type="ORF">SADUNF_Sadunf03G0079900</name>
</gene>
<evidence type="ECO:0000256" key="1">
    <source>
        <dbReference type="PROSITE-ProRule" id="PRU00047"/>
    </source>
</evidence>
<dbReference type="PROSITE" id="PS50158">
    <property type="entry name" value="ZF_CCHC"/>
    <property type="match status" value="1"/>
</dbReference>
<dbReference type="GO" id="GO:0008270">
    <property type="term" value="F:zinc ion binding"/>
    <property type="evidence" value="ECO:0007669"/>
    <property type="project" value="UniProtKB-KW"/>
</dbReference>
<dbReference type="InterPro" id="IPR001878">
    <property type="entry name" value="Znf_CCHC"/>
</dbReference>
<name>A0A835N1V5_9ROSI</name>
<dbReference type="CDD" id="cd23022">
    <property type="entry name" value="zf-HIT_DDX59"/>
    <property type="match status" value="1"/>
</dbReference>